<keyword evidence="2 5" id="KW-0689">Ribosomal protein</keyword>
<keyword evidence="5" id="KW-0699">rRNA-binding</keyword>
<keyword evidence="3 5" id="KW-0687">Ribonucleoprotein</keyword>
<comment type="subunit">
    <text evidence="5">Part of the ribosomal stalk of the 50S ribosomal subunit. The N-terminus interacts with L11 and the large rRNA to form the base of the stalk. The C-terminus forms an elongated spine to which L12 dimers bind in a sequential fashion forming a multimeric L10(L12)X complex.</text>
</comment>
<dbReference type="Gene3D" id="3.30.70.1730">
    <property type="match status" value="1"/>
</dbReference>
<evidence type="ECO:0000256" key="5">
    <source>
        <dbReference type="HAMAP-Rule" id="MF_00362"/>
    </source>
</evidence>
<dbReference type="InterPro" id="IPR022973">
    <property type="entry name" value="Ribosomal_uL10_bac"/>
</dbReference>
<dbReference type="GO" id="GO:0005840">
    <property type="term" value="C:ribosome"/>
    <property type="evidence" value="ECO:0007669"/>
    <property type="project" value="UniProtKB-KW"/>
</dbReference>
<dbReference type="Gene3D" id="6.10.250.290">
    <property type="match status" value="1"/>
</dbReference>
<organism evidence="6 7">
    <name type="scientific">Hornefia butyriciproducens</name>
    <dbReference type="NCBI Taxonomy" id="2652293"/>
    <lineage>
        <taxon>Bacteria</taxon>
        <taxon>Bacillati</taxon>
        <taxon>Bacillota</taxon>
        <taxon>Clostridia</taxon>
        <taxon>Peptostreptococcales</taxon>
        <taxon>Anaerovoracaceae</taxon>
        <taxon>Hornefia</taxon>
    </lineage>
</organism>
<accession>A0A6L5Y3P7</accession>
<proteinExistence type="inferred from homology"/>
<dbReference type="GO" id="GO:0006412">
    <property type="term" value="P:translation"/>
    <property type="evidence" value="ECO:0007669"/>
    <property type="project" value="UniProtKB-UniRule"/>
</dbReference>
<dbReference type="RefSeq" id="WP_154573875.1">
    <property type="nucleotide sequence ID" value="NZ_JAQXGS010000134.1"/>
</dbReference>
<dbReference type="GO" id="GO:0070180">
    <property type="term" value="F:large ribosomal subunit rRNA binding"/>
    <property type="evidence" value="ECO:0007669"/>
    <property type="project" value="UniProtKB-UniRule"/>
</dbReference>
<gene>
    <name evidence="5" type="primary">rplJ</name>
    <name evidence="6" type="ORF">FYJ64_03550</name>
</gene>
<dbReference type="InterPro" id="IPR043141">
    <property type="entry name" value="Ribosomal_uL10-like_sf"/>
</dbReference>
<evidence type="ECO:0000313" key="6">
    <source>
        <dbReference type="EMBL" id="MST51404.1"/>
    </source>
</evidence>
<evidence type="ECO:0000256" key="3">
    <source>
        <dbReference type="ARBA" id="ARBA00023274"/>
    </source>
</evidence>
<keyword evidence="7" id="KW-1185">Reference proteome</keyword>
<dbReference type="InterPro" id="IPR047865">
    <property type="entry name" value="Ribosomal_uL10_bac_type"/>
</dbReference>
<dbReference type="Pfam" id="PF00466">
    <property type="entry name" value="Ribosomal_L10"/>
    <property type="match status" value="1"/>
</dbReference>
<dbReference type="CDD" id="cd05797">
    <property type="entry name" value="Ribosomal_L10"/>
    <property type="match status" value="1"/>
</dbReference>
<dbReference type="SUPFAM" id="SSF160369">
    <property type="entry name" value="Ribosomal protein L10-like"/>
    <property type="match status" value="1"/>
</dbReference>
<comment type="function">
    <text evidence="5">Forms part of the ribosomal stalk, playing a central role in the interaction of the ribosome with GTP-bound translation factors.</text>
</comment>
<evidence type="ECO:0000256" key="1">
    <source>
        <dbReference type="ARBA" id="ARBA00008889"/>
    </source>
</evidence>
<dbReference type="PANTHER" id="PTHR11560">
    <property type="entry name" value="39S RIBOSOMAL PROTEIN L10, MITOCHONDRIAL"/>
    <property type="match status" value="1"/>
</dbReference>
<dbReference type="AlphaFoldDB" id="A0A6L5Y3P7"/>
<reference evidence="6 7" key="1">
    <citation type="submission" date="2019-08" db="EMBL/GenBank/DDBJ databases">
        <title>In-depth cultivation of the pig gut microbiome towards novel bacterial diversity and tailored functional studies.</title>
        <authorList>
            <person name="Wylensek D."/>
            <person name="Hitch T.C.A."/>
            <person name="Clavel T."/>
        </authorList>
    </citation>
    <scope>NUCLEOTIDE SEQUENCE [LARGE SCALE GENOMIC DNA]</scope>
    <source>
        <strain evidence="6 7">WCA-MUC-591-APC-3H</strain>
    </source>
</reference>
<protein>
    <recommendedName>
        <fullName evidence="4 5">Large ribosomal subunit protein uL10</fullName>
    </recommendedName>
</protein>
<sequence>MSEEAKKQKQIIIDEIREKLDGAQSAVIIDYMGTTVAEADAMRKMMREADVDYTVYKNTLMKRAVEGTDFEKLAEVMQGPSAIAISKTDATAPARILKKAIDDFKKMEFKAGVVEGAFYDKEGIEQIASIPSREELIAKFMGSIQSPVGKFVRTLAAIADAKPAEADAE</sequence>
<dbReference type="GeneID" id="303114388"/>
<evidence type="ECO:0000256" key="2">
    <source>
        <dbReference type="ARBA" id="ARBA00022980"/>
    </source>
</evidence>
<dbReference type="Proteomes" id="UP000474676">
    <property type="component" value="Unassembled WGS sequence"/>
</dbReference>
<evidence type="ECO:0000313" key="7">
    <source>
        <dbReference type="Proteomes" id="UP000474676"/>
    </source>
</evidence>
<dbReference type="NCBIfam" id="NF000955">
    <property type="entry name" value="PRK00099.1-1"/>
    <property type="match status" value="1"/>
</dbReference>
<keyword evidence="5" id="KW-0694">RNA-binding</keyword>
<name>A0A6L5Y3P7_9FIRM</name>
<evidence type="ECO:0000256" key="4">
    <source>
        <dbReference type="ARBA" id="ARBA00035202"/>
    </source>
</evidence>
<dbReference type="HAMAP" id="MF_00362">
    <property type="entry name" value="Ribosomal_uL10"/>
    <property type="match status" value="1"/>
</dbReference>
<comment type="caution">
    <text evidence="6">The sequence shown here is derived from an EMBL/GenBank/DDBJ whole genome shotgun (WGS) entry which is preliminary data.</text>
</comment>
<comment type="similarity">
    <text evidence="1 5">Belongs to the universal ribosomal protein uL10 family.</text>
</comment>
<dbReference type="EMBL" id="VUMZ01000002">
    <property type="protein sequence ID" value="MST51404.1"/>
    <property type="molecule type" value="Genomic_DNA"/>
</dbReference>
<dbReference type="GO" id="GO:1990904">
    <property type="term" value="C:ribonucleoprotein complex"/>
    <property type="evidence" value="ECO:0007669"/>
    <property type="project" value="UniProtKB-KW"/>
</dbReference>
<dbReference type="InterPro" id="IPR001790">
    <property type="entry name" value="Ribosomal_uL10"/>
</dbReference>